<dbReference type="Pfam" id="PF14534">
    <property type="entry name" value="DUF4440"/>
    <property type="match status" value="1"/>
</dbReference>
<proteinExistence type="predicted"/>
<dbReference type="EMBL" id="JACHHN010000008">
    <property type="protein sequence ID" value="MBB5192825.1"/>
    <property type="molecule type" value="Genomic_DNA"/>
</dbReference>
<evidence type="ECO:0000313" key="3">
    <source>
        <dbReference type="Proteomes" id="UP000543030"/>
    </source>
</evidence>
<evidence type="ECO:0000313" key="2">
    <source>
        <dbReference type="EMBL" id="MBB5192825.1"/>
    </source>
</evidence>
<reference evidence="2 3" key="1">
    <citation type="submission" date="2020-08" db="EMBL/GenBank/DDBJ databases">
        <title>Genomic Encyclopedia of Type Strains, Phase IV (KMG-IV): sequencing the most valuable type-strain genomes for metagenomic binning, comparative biology and taxonomic classification.</title>
        <authorList>
            <person name="Goeker M."/>
        </authorList>
    </citation>
    <scope>NUCLEOTIDE SEQUENCE [LARGE SCALE GENOMIC DNA]</scope>
    <source>
        <strain evidence="2 3">DSM 18233</strain>
    </source>
</reference>
<dbReference type="Gene3D" id="3.10.450.50">
    <property type="match status" value="1"/>
</dbReference>
<dbReference type="SUPFAM" id="SSF54427">
    <property type="entry name" value="NTF2-like"/>
    <property type="match status" value="1"/>
</dbReference>
<sequence length="135" mass="14770">MPDLSDAALYAHLIELETTLHRPVVRQDAVKVGALLDDGFTEIGRSGRTWDKAAMLHELMAQRDAPTVYADEFRFKRLAPAIALLTYRSAALASDGTLSLHALRSSVWRQAGLGWQMVFHQGTPTAPFVANLPAG</sequence>
<dbReference type="InterPro" id="IPR032710">
    <property type="entry name" value="NTF2-like_dom_sf"/>
</dbReference>
<dbReference type="AlphaFoldDB" id="A0A840RHL8"/>
<dbReference type="InterPro" id="IPR027843">
    <property type="entry name" value="DUF4440"/>
</dbReference>
<name>A0A840RHL8_9NEIS</name>
<feature type="domain" description="DUF4440" evidence="1">
    <location>
        <begin position="14"/>
        <end position="117"/>
    </location>
</feature>
<accession>A0A840RHL8</accession>
<comment type="caution">
    <text evidence="2">The sequence shown here is derived from an EMBL/GenBank/DDBJ whole genome shotgun (WGS) entry which is preliminary data.</text>
</comment>
<protein>
    <recommendedName>
        <fullName evidence="1">DUF4440 domain-containing protein</fullName>
    </recommendedName>
</protein>
<organism evidence="2 3">
    <name type="scientific">Silvimonas terrae</name>
    <dbReference type="NCBI Taxonomy" id="300266"/>
    <lineage>
        <taxon>Bacteria</taxon>
        <taxon>Pseudomonadati</taxon>
        <taxon>Pseudomonadota</taxon>
        <taxon>Betaproteobacteria</taxon>
        <taxon>Neisseriales</taxon>
        <taxon>Chitinibacteraceae</taxon>
        <taxon>Silvimonas</taxon>
    </lineage>
</organism>
<gene>
    <name evidence="2" type="ORF">HNQ50_003579</name>
</gene>
<keyword evidence="3" id="KW-1185">Reference proteome</keyword>
<evidence type="ECO:0000259" key="1">
    <source>
        <dbReference type="Pfam" id="PF14534"/>
    </source>
</evidence>
<dbReference type="RefSeq" id="WP_184102484.1">
    <property type="nucleotide sequence ID" value="NZ_JACHHN010000008.1"/>
</dbReference>
<dbReference type="Proteomes" id="UP000543030">
    <property type="component" value="Unassembled WGS sequence"/>
</dbReference>